<reference evidence="2 3" key="1">
    <citation type="submission" date="2019-11" db="EMBL/GenBank/DDBJ databases">
        <authorList>
            <person name="Li J."/>
        </authorList>
    </citation>
    <scope>NUCLEOTIDE SEQUENCE [LARGE SCALE GENOMIC DNA]</scope>
    <source>
        <strain evidence="2 3">J4</strain>
    </source>
</reference>
<organism evidence="2 3">
    <name type="scientific">Salinibacillus xinjiangensis</name>
    <dbReference type="NCBI Taxonomy" id="1229268"/>
    <lineage>
        <taxon>Bacteria</taxon>
        <taxon>Bacillati</taxon>
        <taxon>Bacillota</taxon>
        <taxon>Bacilli</taxon>
        <taxon>Bacillales</taxon>
        <taxon>Bacillaceae</taxon>
        <taxon>Salinibacillus</taxon>
    </lineage>
</organism>
<name>A0A6G1X6T3_9BACI</name>
<dbReference type="Proteomes" id="UP000480185">
    <property type="component" value="Unassembled WGS sequence"/>
</dbReference>
<keyword evidence="1" id="KW-0812">Transmembrane</keyword>
<evidence type="ECO:0000313" key="2">
    <source>
        <dbReference type="EMBL" id="MRG86590.1"/>
    </source>
</evidence>
<accession>A0A6G1X6T3</accession>
<protein>
    <submittedName>
        <fullName evidence="2">Uncharacterized protein</fullName>
    </submittedName>
</protein>
<keyword evidence="1" id="KW-1133">Transmembrane helix</keyword>
<evidence type="ECO:0000256" key="1">
    <source>
        <dbReference type="SAM" id="Phobius"/>
    </source>
</evidence>
<dbReference type="EMBL" id="WJNH01000005">
    <property type="protein sequence ID" value="MRG86590.1"/>
    <property type="molecule type" value="Genomic_DNA"/>
</dbReference>
<dbReference type="AlphaFoldDB" id="A0A6G1X6T3"/>
<evidence type="ECO:0000313" key="3">
    <source>
        <dbReference type="Proteomes" id="UP000480185"/>
    </source>
</evidence>
<keyword evidence="3" id="KW-1185">Reference proteome</keyword>
<sequence length="301" mass="35499">MKTGYKKEGMDVMKNISYVLLITLILSIIIVNFDSKEQKVIKYFPFDESKEFTETSTNLKLLTEMDEDSYKIQWDIYSQLTEPVYLRQDISLLFVDGKLKGILNQWKEEANALTQKTVVNGEDSSHYEAITFHHGEVHYPDDVIKSIQDMTYDELYVIDSPHAPLESFKEPVEKNEKEWEQTLDHAKNQTLNYYWNELMNYYDLSAKDFLEIPLVNLWKYKNNSFPTLTNEQTRQVIGQLWEGLYKNYVTGIPSHNDHEFKAINTYMPIILVDHKGEFIFVLFKDPSGQHHRLIQRIPDFS</sequence>
<feature type="transmembrane region" description="Helical" evidence="1">
    <location>
        <begin position="12"/>
        <end position="33"/>
    </location>
</feature>
<proteinExistence type="predicted"/>
<comment type="caution">
    <text evidence="2">The sequence shown here is derived from an EMBL/GenBank/DDBJ whole genome shotgun (WGS) entry which is preliminary data.</text>
</comment>
<keyword evidence="1" id="KW-0472">Membrane</keyword>
<gene>
    <name evidence="2" type="ORF">GH754_09630</name>
</gene>